<reference evidence="1 2" key="1">
    <citation type="journal article" date="2016" name="Microbes Environ.">
        <title>Phylogenetically diverse aerobic anoxygenic phototrophic bacteria isolated from epilithic biofilms in Tama river, Japan.</title>
        <authorList>
            <person name="Hirose S."/>
            <person name="Matsuura K."/>
            <person name="Haruta S."/>
        </authorList>
    </citation>
    <scope>NUCLEOTIDE SEQUENCE [LARGE SCALE GENOMIC DNA]</scope>
    <source>
        <strain evidence="1 2">S08</strain>
    </source>
</reference>
<protein>
    <submittedName>
        <fullName evidence="1">Uncharacterized protein</fullName>
    </submittedName>
</protein>
<evidence type="ECO:0000313" key="1">
    <source>
        <dbReference type="EMBL" id="BDG70541.1"/>
    </source>
</evidence>
<dbReference type="EMBL" id="AP025637">
    <property type="protein sequence ID" value="BDG70541.1"/>
    <property type="molecule type" value="Genomic_DNA"/>
</dbReference>
<keyword evidence="2" id="KW-1185">Reference proteome</keyword>
<organism evidence="1 2">
    <name type="scientific">Roseomonas fluvialis</name>
    <dbReference type="NCBI Taxonomy" id="1750527"/>
    <lineage>
        <taxon>Bacteria</taxon>
        <taxon>Pseudomonadati</taxon>
        <taxon>Pseudomonadota</taxon>
        <taxon>Alphaproteobacteria</taxon>
        <taxon>Acetobacterales</taxon>
        <taxon>Roseomonadaceae</taxon>
        <taxon>Roseomonas</taxon>
    </lineage>
</organism>
<accession>A0ABN6NW96</accession>
<dbReference type="RefSeq" id="WP_244457866.1">
    <property type="nucleotide sequence ID" value="NZ_AP025637.1"/>
</dbReference>
<evidence type="ECO:0000313" key="2">
    <source>
        <dbReference type="Proteomes" id="UP000831327"/>
    </source>
</evidence>
<proteinExistence type="predicted"/>
<sequence length="66" mass="7071">MIVSRPITENGQIVGVATTGDHGWLFTAIDPRVEDLHGAHFRTPADAERVARLVLARGRGPARGLA</sequence>
<dbReference type="Proteomes" id="UP000831327">
    <property type="component" value="Chromosome"/>
</dbReference>
<name>A0ABN6NW96_9PROT</name>
<gene>
    <name evidence="1" type="ORF">Rmf_04700</name>
</gene>